<dbReference type="Proteomes" id="UP001291687">
    <property type="component" value="Unassembled WGS sequence"/>
</dbReference>
<dbReference type="Gene3D" id="3.40.50.2000">
    <property type="entry name" value="Glycogen Phosphorylase B"/>
    <property type="match status" value="2"/>
</dbReference>
<dbReference type="Pfam" id="PF13439">
    <property type="entry name" value="Glyco_transf_4"/>
    <property type="match status" value="1"/>
</dbReference>
<dbReference type="PANTHER" id="PTHR12526">
    <property type="entry name" value="GLYCOSYLTRANSFERASE"/>
    <property type="match status" value="1"/>
</dbReference>
<evidence type="ECO:0000259" key="1">
    <source>
        <dbReference type="Pfam" id="PF00534"/>
    </source>
</evidence>
<proteinExistence type="predicted"/>
<dbReference type="InterPro" id="IPR001296">
    <property type="entry name" value="Glyco_trans_1"/>
</dbReference>
<dbReference type="PANTHER" id="PTHR12526:SF630">
    <property type="entry name" value="GLYCOSYLTRANSFERASE"/>
    <property type="match status" value="1"/>
</dbReference>
<dbReference type="Pfam" id="PF00534">
    <property type="entry name" value="Glycos_transf_1"/>
    <property type="match status" value="1"/>
</dbReference>
<protein>
    <submittedName>
        <fullName evidence="3">Glycosyltransferase family 4 protein</fullName>
    </submittedName>
</protein>
<evidence type="ECO:0000313" key="3">
    <source>
        <dbReference type="EMBL" id="MEA0970090.1"/>
    </source>
</evidence>
<dbReference type="CDD" id="cd03819">
    <property type="entry name" value="GT4_WavL-like"/>
    <property type="match status" value="1"/>
</dbReference>
<accession>A0ABU5NAA0</accession>
<gene>
    <name evidence="3" type="ORF">Megvenef_00038</name>
</gene>
<reference evidence="3 4" key="1">
    <citation type="submission" date="2023-03" db="EMBL/GenBank/DDBJ databases">
        <title>Host association and intracellularity evolved multiple times independently in the Rickettsiales.</title>
        <authorList>
            <person name="Castelli M."/>
            <person name="Nardi T."/>
            <person name="Gammuto L."/>
            <person name="Bellinzona G."/>
            <person name="Sabaneyeva E."/>
            <person name="Potekhin A."/>
            <person name="Serra V."/>
            <person name="Petroni G."/>
            <person name="Sassera D."/>
        </authorList>
    </citation>
    <scope>NUCLEOTIDE SEQUENCE [LARGE SCALE GENOMIC DNA]</scope>
    <source>
        <strain evidence="3 4">Sr 2-6</strain>
    </source>
</reference>
<keyword evidence="4" id="KW-1185">Reference proteome</keyword>
<organism evidence="3 4">
    <name type="scientific">Candidatus Megaera venefica</name>
    <dbReference type="NCBI Taxonomy" id="2055910"/>
    <lineage>
        <taxon>Bacteria</taxon>
        <taxon>Pseudomonadati</taxon>
        <taxon>Pseudomonadota</taxon>
        <taxon>Alphaproteobacteria</taxon>
        <taxon>Rickettsiales</taxon>
        <taxon>Rickettsiaceae</taxon>
        <taxon>Candidatus Megaera</taxon>
    </lineage>
</organism>
<feature type="domain" description="Glycosyl transferase family 1" evidence="1">
    <location>
        <begin position="190"/>
        <end position="359"/>
    </location>
</feature>
<sequence>MGIEKKYHKKTILQVVPALISGGVERGTLEIAKKIVESGNISIVISAGGPLVEALEQDGSIHIKMNVASKNPITIWNNAGKIANIIRNYNVDIVHARSRAPAWSCYFAAKATGIKLITTFHGIYNFKNSIKKYYNSVMTQGVKVIAVSNFVKNHIIENYKIDKNKIQVIYRGVNHEEFTKEKVSDELLKKFREKYNVPAGARVLLLPSRMTRWKGHLILIEALEKIKHLNFYCIIAGDLAKHPGFVSEIQEKIQEYKIQNRAQLFGNEPNMMGLYGIADIVLSTSIEPEAFGRTIIEAQSMEKLVIATNIGGACETIQDGVTGFHVKAGDIDDLAKKIEYCLGIIGSAEEKKITSNARKAVATNFSLDLMLKSTLSIYNEID</sequence>
<comment type="caution">
    <text evidence="3">The sequence shown here is derived from an EMBL/GenBank/DDBJ whole genome shotgun (WGS) entry which is preliminary data.</text>
</comment>
<dbReference type="SUPFAM" id="SSF53756">
    <property type="entry name" value="UDP-Glycosyltransferase/glycogen phosphorylase"/>
    <property type="match status" value="1"/>
</dbReference>
<dbReference type="InterPro" id="IPR028098">
    <property type="entry name" value="Glyco_trans_4-like_N"/>
</dbReference>
<evidence type="ECO:0000313" key="4">
    <source>
        <dbReference type="Proteomes" id="UP001291687"/>
    </source>
</evidence>
<feature type="domain" description="Glycosyltransferase subfamily 4-like N-terminal" evidence="2">
    <location>
        <begin position="22"/>
        <end position="176"/>
    </location>
</feature>
<evidence type="ECO:0000259" key="2">
    <source>
        <dbReference type="Pfam" id="PF13439"/>
    </source>
</evidence>
<dbReference type="EMBL" id="JARJFB010000002">
    <property type="protein sequence ID" value="MEA0970090.1"/>
    <property type="molecule type" value="Genomic_DNA"/>
</dbReference>
<dbReference type="RefSeq" id="WP_322775996.1">
    <property type="nucleotide sequence ID" value="NZ_JARJFB010000002.1"/>
</dbReference>
<name>A0ABU5NAA0_9RICK</name>